<keyword evidence="5" id="KW-1185">Reference proteome</keyword>
<dbReference type="Proteomes" id="UP000199280">
    <property type="component" value="Unassembled WGS sequence"/>
</dbReference>
<evidence type="ECO:0000313" key="3">
    <source>
        <dbReference type="EMBL" id="SEI56224.1"/>
    </source>
</evidence>
<dbReference type="STRING" id="640938.TR210_54"/>
<dbReference type="PIRSF" id="PIRSF019083">
    <property type="entry name" value="UCP019083_VanZ"/>
    <property type="match status" value="1"/>
</dbReference>
<dbReference type="Pfam" id="PF04892">
    <property type="entry name" value="VanZ"/>
    <property type="match status" value="1"/>
</dbReference>
<evidence type="ECO:0000313" key="2">
    <source>
        <dbReference type="EMBL" id="CZQ80416.1"/>
    </source>
</evidence>
<reference evidence="2 4" key="1">
    <citation type="submission" date="2016-02" db="EMBL/GenBank/DDBJ databases">
        <authorList>
            <person name="Wen L."/>
            <person name="He K."/>
            <person name="Yang H."/>
        </authorList>
    </citation>
    <scope>NUCLEOTIDE SEQUENCE [LARGE SCALE GENOMIC DNA]</scope>
    <source>
        <strain evidence="2">Trichococcus_R210</strain>
    </source>
</reference>
<dbReference type="Proteomes" id="UP000076878">
    <property type="component" value="Unassembled WGS sequence"/>
</dbReference>
<proteinExistence type="predicted"/>
<gene>
    <name evidence="3" type="ORF">SAMN05216375_101214</name>
    <name evidence="2" type="ORF">TR210_54</name>
</gene>
<feature type="domain" description="VanZ-like" evidence="1">
    <location>
        <begin position="10"/>
        <end position="137"/>
    </location>
</feature>
<dbReference type="EMBL" id="FNYT01000001">
    <property type="protein sequence ID" value="SEI56224.1"/>
    <property type="molecule type" value="Genomic_DNA"/>
</dbReference>
<evidence type="ECO:0000259" key="1">
    <source>
        <dbReference type="Pfam" id="PF04892"/>
    </source>
</evidence>
<dbReference type="EMBL" id="FJNB01000001">
    <property type="protein sequence ID" value="CZQ80416.1"/>
    <property type="molecule type" value="Genomic_DNA"/>
</dbReference>
<accession>A0A143Y5V9</accession>
<dbReference type="RefSeq" id="WP_068620384.1">
    <property type="nucleotide sequence ID" value="NZ_FJNB01000001.1"/>
</dbReference>
<dbReference type="OrthoDB" id="291892at2"/>
<sequence length="152" mass="17303">MRFTFNPKLTALCLWMGVIFFLSHQNGQDSSQTSGILLELLSLIGIGPGSSVQGALSYIVRKAGHFSEYLILAILFLRYRKEQEPSWKSDFHALLFVFLYACSDEFHQSFIPGRGPAFFDVMIDTAGGLTGIMLYEWKQRLTVRQNKLICRK</sequence>
<organism evidence="2 4">
    <name type="scientific">Trichococcus ilyis</name>
    <dbReference type="NCBI Taxonomy" id="640938"/>
    <lineage>
        <taxon>Bacteria</taxon>
        <taxon>Bacillati</taxon>
        <taxon>Bacillota</taxon>
        <taxon>Bacilli</taxon>
        <taxon>Lactobacillales</taxon>
        <taxon>Carnobacteriaceae</taxon>
        <taxon>Trichococcus</taxon>
    </lineage>
</organism>
<dbReference type="AlphaFoldDB" id="A0A143Y5V9"/>
<dbReference type="InterPro" id="IPR006976">
    <property type="entry name" value="VanZ-like"/>
</dbReference>
<evidence type="ECO:0000313" key="5">
    <source>
        <dbReference type="Proteomes" id="UP000199280"/>
    </source>
</evidence>
<name>A0A143Y5V9_9LACT</name>
<protein>
    <submittedName>
        <fullName evidence="3">VanZ like family protein</fullName>
    </submittedName>
</protein>
<reference evidence="3 5" key="2">
    <citation type="submission" date="2016-10" db="EMBL/GenBank/DDBJ databases">
        <authorList>
            <person name="Varghese N."/>
            <person name="Submissions S."/>
        </authorList>
    </citation>
    <scope>NUCLEOTIDE SEQUENCE [LARGE SCALE GENOMIC DNA]</scope>
    <source>
        <strain evidence="3 5">DSM 22150</strain>
    </source>
</reference>
<dbReference type="InterPro" id="IPR016747">
    <property type="entry name" value="Phosphotransbutyrylase"/>
</dbReference>
<evidence type="ECO:0000313" key="4">
    <source>
        <dbReference type="Proteomes" id="UP000076878"/>
    </source>
</evidence>
<dbReference type="NCBIfam" id="NF037970">
    <property type="entry name" value="vanZ_1"/>
    <property type="match status" value="1"/>
</dbReference>